<dbReference type="OrthoDB" id="9812656at2"/>
<organism evidence="2 3">
    <name type="scientific">Antarctobacter heliothermus</name>
    <dbReference type="NCBI Taxonomy" id="74033"/>
    <lineage>
        <taxon>Bacteria</taxon>
        <taxon>Pseudomonadati</taxon>
        <taxon>Pseudomonadota</taxon>
        <taxon>Alphaproteobacteria</taxon>
        <taxon>Rhodobacterales</taxon>
        <taxon>Roseobacteraceae</taxon>
        <taxon>Antarctobacter</taxon>
    </lineage>
</organism>
<dbReference type="AlphaFoldDB" id="A0A222DYH2"/>
<dbReference type="Gene3D" id="3.10.180.10">
    <property type="entry name" value="2,3-Dihydroxybiphenyl 1,2-Dioxygenase, domain 1"/>
    <property type="match status" value="1"/>
</dbReference>
<protein>
    <submittedName>
        <fullName evidence="2">Glyoxalase/bleomycin resistance protein/dioxygenase superfamily protein</fullName>
    </submittedName>
</protein>
<feature type="domain" description="VOC" evidence="1">
    <location>
        <begin position="8"/>
        <end position="133"/>
    </location>
</feature>
<evidence type="ECO:0000313" key="2">
    <source>
        <dbReference type="EMBL" id="ASP18748.1"/>
    </source>
</evidence>
<proteinExistence type="predicted"/>
<dbReference type="InterPro" id="IPR029068">
    <property type="entry name" value="Glyas_Bleomycin-R_OHBP_Dase"/>
</dbReference>
<keyword evidence="3" id="KW-1185">Reference proteome</keyword>
<dbReference type="RefSeq" id="WP_094033094.1">
    <property type="nucleotide sequence ID" value="NZ_CP022540.1"/>
</dbReference>
<dbReference type="PROSITE" id="PS51819">
    <property type="entry name" value="VOC"/>
    <property type="match status" value="1"/>
</dbReference>
<keyword evidence="2" id="KW-0560">Oxidoreductase</keyword>
<dbReference type="InterPro" id="IPR050383">
    <property type="entry name" value="GlyoxalaseI/FosfomycinResist"/>
</dbReference>
<sequence length="140" mass="14786">MSAPALSSILEAAIYVDDLDAAEAFYGGVLGLERIIRVDGRHVFFRCGATVVLAFIADATARPPAPDALPVPPHGAKGPGHICFAAPDQELDALAAHLISAGVDIESDFRWPHGPRSIYVRDPAGNSVEFADPALWSLDV</sequence>
<dbReference type="Proteomes" id="UP000203589">
    <property type="component" value="Chromosome"/>
</dbReference>
<reference evidence="2 3" key="1">
    <citation type="submission" date="2017-07" db="EMBL/GenBank/DDBJ databases">
        <title>Genome Sequence of Antarctobacter heliothermus Strain SMS3 Isolated from a culture of the Diatom Skeletonema marinoi.</title>
        <authorList>
            <person name="Topel M."/>
            <person name="Pinder M.I.M."/>
            <person name="Johansson O.N."/>
            <person name="Kourtchenko O."/>
            <person name="Godhe A."/>
            <person name="Clarke A.K."/>
        </authorList>
    </citation>
    <scope>NUCLEOTIDE SEQUENCE [LARGE SCALE GENOMIC DNA]</scope>
    <source>
        <strain evidence="2 3">SMS3</strain>
    </source>
</reference>
<dbReference type="InterPro" id="IPR004360">
    <property type="entry name" value="Glyas_Fos-R_dOase_dom"/>
</dbReference>
<dbReference type="KEGG" id="aht:ANTHELSMS3_00022"/>
<dbReference type="InterPro" id="IPR037523">
    <property type="entry name" value="VOC_core"/>
</dbReference>
<dbReference type="PANTHER" id="PTHR21366:SF22">
    <property type="entry name" value="VOC DOMAIN-CONTAINING PROTEIN"/>
    <property type="match status" value="1"/>
</dbReference>
<dbReference type="SUPFAM" id="SSF54593">
    <property type="entry name" value="Glyoxalase/Bleomycin resistance protein/Dihydroxybiphenyl dioxygenase"/>
    <property type="match status" value="1"/>
</dbReference>
<evidence type="ECO:0000313" key="3">
    <source>
        <dbReference type="Proteomes" id="UP000203589"/>
    </source>
</evidence>
<dbReference type="Pfam" id="PF00903">
    <property type="entry name" value="Glyoxalase"/>
    <property type="match status" value="1"/>
</dbReference>
<accession>A0A222DYH2</accession>
<evidence type="ECO:0000259" key="1">
    <source>
        <dbReference type="PROSITE" id="PS51819"/>
    </source>
</evidence>
<name>A0A222DYH2_9RHOB</name>
<keyword evidence="2" id="KW-0223">Dioxygenase</keyword>
<dbReference type="EMBL" id="CP022540">
    <property type="protein sequence ID" value="ASP18748.1"/>
    <property type="molecule type" value="Genomic_DNA"/>
</dbReference>
<gene>
    <name evidence="2" type="ORF">ANTHELSMS3_00022</name>
</gene>
<dbReference type="PANTHER" id="PTHR21366">
    <property type="entry name" value="GLYOXALASE FAMILY PROTEIN"/>
    <property type="match status" value="1"/>
</dbReference>
<dbReference type="GO" id="GO:0051213">
    <property type="term" value="F:dioxygenase activity"/>
    <property type="evidence" value="ECO:0007669"/>
    <property type="project" value="UniProtKB-KW"/>
</dbReference>